<feature type="compositionally biased region" description="Low complexity" evidence="1">
    <location>
        <begin position="100"/>
        <end position="112"/>
    </location>
</feature>
<dbReference type="VEuPathDB" id="VectorBase:MDOA007239"/>
<dbReference type="EMBL" id="KA649866">
    <property type="protein sequence ID" value="AFP64495.1"/>
    <property type="molecule type" value="mRNA"/>
</dbReference>
<sequence length="130" mass="13841">MPDLTEAGDEVANNQQTVANPPPLTASVDDSVVGLQHANSMSGYISEGHFDFREANGAANGNTANPNLERSKLMRKSFHGSGRQLTVVAKVQPPPPPMRTSSTLTQQQLQQQFPASMHPAPNKSPVIIAA</sequence>
<evidence type="ECO:0000313" key="2">
    <source>
        <dbReference type="EMBL" id="AFP64495.1"/>
    </source>
</evidence>
<feature type="region of interest" description="Disordered" evidence="1">
    <location>
        <begin position="89"/>
        <end position="130"/>
    </location>
</feature>
<proteinExistence type="evidence at transcript level"/>
<accession>T1PM43</accession>
<organism evidence="2">
    <name type="scientific">Musca domestica</name>
    <name type="common">House fly</name>
    <dbReference type="NCBI Taxonomy" id="7370"/>
    <lineage>
        <taxon>Eukaryota</taxon>
        <taxon>Metazoa</taxon>
        <taxon>Ecdysozoa</taxon>
        <taxon>Arthropoda</taxon>
        <taxon>Hexapoda</taxon>
        <taxon>Insecta</taxon>
        <taxon>Pterygota</taxon>
        <taxon>Neoptera</taxon>
        <taxon>Endopterygota</taxon>
        <taxon>Diptera</taxon>
        <taxon>Brachycera</taxon>
        <taxon>Muscomorpha</taxon>
        <taxon>Muscoidea</taxon>
        <taxon>Muscidae</taxon>
        <taxon>Musca</taxon>
    </lineage>
</organism>
<feature type="region of interest" description="Disordered" evidence="1">
    <location>
        <begin position="1"/>
        <end position="25"/>
    </location>
</feature>
<dbReference type="AlphaFoldDB" id="T1PM43"/>
<protein>
    <submittedName>
        <fullName evidence="2">Aft1 HRR domain protein</fullName>
    </submittedName>
</protein>
<reference evidence="2" key="1">
    <citation type="submission" date="2012-08" db="EMBL/GenBank/DDBJ databases">
        <title>Transcriptome of adult Musca domestica launches a platform for comparative house fly gene expression and characterization of differential gene expression among resistant and susceptible house flies.</title>
        <authorList>
            <person name="Liu N."/>
            <person name="Zhang L."/>
            <person name="Li M."/>
            <person name="Reid W."/>
        </authorList>
    </citation>
    <scope>NUCLEOTIDE SEQUENCE</scope>
    <source>
        <strain evidence="2">ALHF</strain>
        <tissue evidence="2">Whole body</tissue>
    </source>
</reference>
<dbReference type="VEuPathDB" id="VectorBase:MDOMA2_019824"/>
<evidence type="ECO:0000256" key="1">
    <source>
        <dbReference type="SAM" id="MobiDB-lite"/>
    </source>
</evidence>
<name>T1PM43_MUSDO</name>